<dbReference type="Pfam" id="PF00497">
    <property type="entry name" value="SBP_bac_3"/>
    <property type="match status" value="1"/>
</dbReference>
<accession>A0ABY4QW77</accession>
<comment type="similarity">
    <text evidence="2 4">Belongs to the bacterial solute-binding protein 3 family.</text>
</comment>
<evidence type="ECO:0000256" key="3">
    <source>
        <dbReference type="ARBA" id="ARBA00022729"/>
    </source>
</evidence>
<reference evidence="7" key="1">
    <citation type="journal article" date="2018" name="Int. J. Syst. Evol. Microbiol.">
        <title>Jatrophihabitans telluris sp. nov., isolated from sediment soil of lava forest wetlands and the emended description of the genus Jatrophihabitans.</title>
        <authorList>
            <person name="Lee K.C."/>
            <person name="Suh M.K."/>
            <person name="Eom M.K."/>
            <person name="Kim K.K."/>
            <person name="Kim J.S."/>
            <person name="Kim D.S."/>
            <person name="Ko S.H."/>
            <person name="Shin Y.K."/>
            <person name="Lee J.S."/>
        </authorList>
    </citation>
    <scope>NUCLEOTIDE SEQUENCE</scope>
    <source>
        <strain evidence="7">N237</strain>
    </source>
</reference>
<dbReference type="PROSITE" id="PS01039">
    <property type="entry name" value="SBP_BACTERIAL_3"/>
    <property type="match status" value="1"/>
</dbReference>
<dbReference type="PANTHER" id="PTHR35936">
    <property type="entry name" value="MEMBRANE-BOUND LYTIC MUREIN TRANSGLYCOSYLASE F"/>
    <property type="match status" value="1"/>
</dbReference>
<keyword evidence="8" id="KW-1185">Reference proteome</keyword>
<comment type="subcellular location">
    <subcellularLocation>
        <location evidence="1">Cell envelope</location>
    </subcellularLocation>
</comment>
<evidence type="ECO:0000256" key="5">
    <source>
        <dbReference type="SAM" id="SignalP"/>
    </source>
</evidence>
<evidence type="ECO:0000259" key="6">
    <source>
        <dbReference type="SMART" id="SM00062"/>
    </source>
</evidence>
<keyword evidence="3 5" id="KW-0732">Signal</keyword>
<dbReference type="Gene3D" id="3.40.190.10">
    <property type="entry name" value="Periplasmic binding protein-like II"/>
    <property type="match status" value="2"/>
</dbReference>
<feature type="signal peptide" evidence="5">
    <location>
        <begin position="1"/>
        <end position="25"/>
    </location>
</feature>
<evidence type="ECO:0000313" key="7">
    <source>
        <dbReference type="EMBL" id="UQX87698.1"/>
    </source>
</evidence>
<dbReference type="SUPFAM" id="SSF53850">
    <property type="entry name" value="Periplasmic binding protein-like II"/>
    <property type="match status" value="1"/>
</dbReference>
<organism evidence="7 8">
    <name type="scientific">Jatrophihabitans telluris</name>
    <dbReference type="NCBI Taxonomy" id="2038343"/>
    <lineage>
        <taxon>Bacteria</taxon>
        <taxon>Bacillati</taxon>
        <taxon>Actinomycetota</taxon>
        <taxon>Actinomycetes</taxon>
        <taxon>Jatrophihabitantales</taxon>
        <taxon>Jatrophihabitantaceae</taxon>
        <taxon>Jatrophihabitans</taxon>
    </lineage>
</organism>
<evidence type="ECO:0000313" key="8">
    <source>
        <dbReference type="Proteomes" id="UP001056336"/>
    </source>
</evidence>
<evidence type="ECO:0000256" key="2">
    <source>
        <dbReference type="ARBA" id="ARBA00010333"/>
    </source>
</evidence>
<gene>
    <name evidence="7" type="ORF">M6D93_15515</name>
</gene>
<evidence type="ECO:0000256" key="4">
    <source>
        <dbReference type="RuleBase" id="RU003744"/>
    </source>
</evidence>
<dbReference type="RefSeq" id="WP_249770475.1">
    <property type="nucleotide sequence ID" value="NZ_CP097332.1"/>
</dbReference>
<dbReference type="PANTHER" id="PTHR35936:SF17">
    <property type="entry name" value="ARGININE-BINDING EXTRACELLULAR PROTEIN ARTP"/>
    <property type="match status" value="1"/>
</dbReference>
<feature type="chain" id="PRO_5046210779" evidence="5">
    <location>
        <begin position="26"/>
        <end position="298"/>
    </location>
</feature>
<name>A0ABY4QW77_9ACTN</name>
<sequence length="298" mass="30805">MFNRRSFVTIAALAAVGSLALSACAKNNEGGGSAPKPTPTVSKAADLSSLVPASIKSAGVIKVGIDPTYAPNEYKDSSGKIVGFDVDLMDAIAAKLGLKAQYTESTFDNIIPGITGGKYDIGVSSFTDNKTREKTVDFVDYFNAGSQWGAPTSSSVNPDSACGLKVAVQTGTIQDTDDVPARSKKCTAAGKKAIVKLKYDKQDDATTAVILGKADAFVADSPVTAYGVKQSGGKLKLAGSIYDAAPYGYPMAKNSALVQAIQKALQSLMDDGTYKTICANWGNDAGEITQAKTNGALG</sequence>
<dbReference type="SMART" id="SM00062">
    <property type="entry name" value="PBPb"/>
    <property type="match status" value="1"/>
</dbReference>
<protein>
    <submittedName>
        <fullName evidence="7">ABC transporter substrate-binding protein</fullName>
    </submittedName>
</protein>
<dbReference type="EMBL" id="CP097332">
    <property type="protein sequence ID" value="UQX87698.1"/>
    <property type="molecule type" value="Genomic_DNA"/>
</dbReference>
<reference evidence="7" key="2">
    <citation type="submission" date="2022-05" db="EMBL/GenBank/DDBJ databases">
        <authorList>
            <person name="Kim J.-S."/>
            <person name="Lee K."/>
            <person name="Suh M."/>
            <person name="Eom M."/>
            <person name="Kim J.-S."/>
            <person name="Kim D.-S."/>
            <person name="Ko S.-H."/>
            <person name="Shin Y."/>
            <person name="Lee J.-S."/>
        </authorList>
    </citation>
    <scope>NUCLEOTIDE SEQUENCE</scope>
    <source>
        <strain evidence="7">N237</strain>
    </source>
</reference>
<dbReference type="PROSITE" id="PS51257">
    <property type="entry name" value="PROKAR_LIPOPROTEIN"/>
    <property type="match status" value="1"/>
</dbReference>
<dbReference type="CDD" id="cd01004">
    <property type="entry name" value="PBP2_MidA_like"/>
    <property type="match status" value="1"/>
</dbReference>
<evidence type="ECO:0000256" key="1">
    <source>
        <dbReference type="ARBA" id="ARBA00004196"/>
    </source>
</evidence>
<dbReference type="Proteomes" id="UP001056336">
    <property type="component" value="Chromosome"/>
</dbReference>
<feature type="domain" description="Solute-binding protein family 3/N-terminal" evidence="6">
    <location>
        <begin position="60"/>
        <end position="285"/>
    </location>
</feature>
<dbReference type="InterPro" id="IPR001638">
    <property type="entry name" value="Solute-binding_3/MltF_N"/>
</dbReference>
<proteinExistence type="inferred from homology"/>
<dbReference type="InterPro" id="IPR018313">
    <property type="entry name" value="SBP_3_CS"/>
</dbReference>